<accession>S9UB80</accession>
<evidence type="ECO:0000313" key="3">
    <source>
        <dbReference type="Proteomes" id="UP000015354"/>
    </source>
</evidence>
<name>S9UB80_9TRYP</name>
<evidence type="ECO:0000256" key="1">
    <source>
        <dbReference type="SAM" id="MobiDB-lite"/>
    </source>
</evidence>
<dbReference type="AlphaFoldDB" id="S9UB80"/>
<organism evidence="2 3">
    <name type="scientific">Strigomonas culicis</name>
    <dbReference type="NCBI Taxonomy" id="28005"/>
    <lineage>
        <taxon>Eukaryota</taxon>
        <taxon>Discoba</taxon>
        <taxon>Euglenozoa</taxon>
        <taxon>Kinetoplastea</taxon>
        <taxon>Metakinetoplastina</taxon>
        <taxon>Trypanosomatida</taxon>
        <taxon>Trypanosomatidae</taxon>
        <taxon>Strigomonadinae</taxon>
        <taxon>Strigomonas</taxon>
    </lineage>
</organism>
<sequence length="407" mass="45464">MTTPPANFIQWWLAKTTEERDAFLQSPETNATVVDNIQYVEAYCRAHPYRVLSEMPEALRAPERFPLSALRTPEERDRLYERPPAFFCAVPGDETAAAPPLKKRLLDGVAQRYLSPAEQQAAAAAAQEHILGVVRRFADYLLTEFERAAPPTAPAPSAEAQSRQAAAKATFLSSLCVRLLSEAGKAAVYRLQLAQGLEDQAAKRQKEAARRTKLSLQLGGTGRPSQGQGPSQADKKRERNPGGDGGKSSTEVSPVFIDLPSFGPETETVRPLGDVRAAYRALCSTWCFLAGKQLPSSSLSEETEKAEEDTEAPPENEWTVLRQHFARRLGMEQRAEKRDEWGLRRREGGEACERGHGRRRRRQSHVLPAFRGAHHYHYPRCPTLPIPKIIEEWSVATLAHRRTVEVR</sequence>
<proteinExistence type="predicted"/>
<keyword evidence="3" id="KW-1185">Reference proteome</keyword>
<protein>
    <submittedName>
        <fullName evidence="2">Uncharacterized protein</fullName>
    </submittedName>
</protein>
<reference evidence="2 3" key="1">
    <citation type="journal article" date="2013" name="PLoS ONE">
        <title>Predicting the Proteins of Angomonas deanei, Strigomonas culicis and Their Respective Endosymbionts Reveals New Aspects of the Trypanosomatidae Family.</title>
        <authorList>
            <person name="Motta M.C."/>
            <person name="Martins A.C."/>
            <person name="de Souza S.S."/>
            <person name="Catta-Preta C.M."/>
            <person name="Silva R."/>
            <person name="Klein C.C."/>
            <person name="de Almeida L.G."/>
            <person name="de Lima Cunha O."/>
            <person name="Ciapina L.P."/>
            <person name="Brocchi M."/>
            <person name="Colabardini A.C."/>
            <person name="de Araujo Lima B."/>
            <person name="Machado C.R."/>
            <person name="de Almeida Soares C.M."/>
            <person name="Probst C.M."/>
            <person name="de Menezes C.B."/>
            <person name="Thompson C.E."/>
            <person name="Bartholomeu D.C."/>
            <person name="Gradia D.F."/>
            <person name="Pavoni D.P."/>
            <person name="Grisard E.C."/>
            <person name="Fantinatti-Garboggini F."/>
            <person name="Marchini F.K."/>
            <person name="Rodrigues-Luiz G.F."/>
            <person name="Wagner G."/>
            <person name="Goldman G.H."/>
            <person name="Fietto J.L."/>
            <person name="Elias M.C."/>
            <person name="Goldman M.H."/>
            <person name="Sagot M.F."/>
            <person name="Pereira M."/>
            <person name="Stoco P.H."/>
            <person name="de Mendonca-Neto R.P."/>
            <person name="Teixeira S.M."/>
            <person name="Maciel T.E."/>
            <person name="de Oliveira Mendes T.A."/>
            <person name="Urmenyi T.P."/>
            <person name="de Souza W."/>
            <person name="Schenkman S."/>
            <person name="de Vasconcelos A.T."/>
        </authorList>
    </citation>
    <scope>NUCLEOTIDE SEQUENCE [LARGE SCALE GENOMIC DNA]</scope>
</reference>
<gene>
    <name evidence="2" type="ORF">STCU_06374</name>
</gene>
<evidence type="ECO:0000313" key="2">
    <source>
        <dbReference type="EMBL" id="EPY25994.1"/>
    </source>
</evidence>
<feature type="region of interest" description="Disordered" evidence="1">
    <location>
        <begin position="204"/>
        <end position="259"/>
    </location>
</feature>
<dbReference type="Proteomes" id="UP000015354">
    <property type="component" value="Unassembled WGS sequence"/>
</dbReference>
<dbReference type="EMBL" id="ATMH01006374">
    <property type="protein sequence ID" value="EPY25994.1"/>
    <property type="molecule type" value="Genomic_DNA"/>
</dbReference>
<comment type="caution">
    <text evidence="2">The sequence shown here is derived from an EMBL/GenBank/DDBJ whole genome shotgun (WGS) entry which is preliminary data.</text>
</comment>